<keyword evidence="5 10" id="KW-0472">Membrane</keyword>
<dbReference type="STRING" id="1328760.A0A165GRA5"/>
<dbReference type="GO" id="GO:0016560">
    <property type="term" value="P:protein import into peroxisome matrix, docking"/>
    <property type="evidence" value="ECO:0007669"/>
    <property type="project" value="UniProtKB-UniRule"/>
</dbReference>
<sequence length="374" mass="39552">MIREDLIESAVSFLQDPGVAASPIERRISFLQSKNLTSEEIAEALARTGEDPSTIPPPTDASSTSSASGNAYQNQQVIRRQQPPPQWGHGGYPNGFWQPPPPEVPRRDWRDWFIMATVMGGVSYGLYVIAKRYIYPLIAPPTPPQLEQDKASIDASFEKAFALLDQLGSDTEALKAAEQARTDRLDSALSEVETVISELKAASRRREDEGDRINREVKSLRTMIPKAMEAQKVNTDTRLQELSTELMSLKTLIGNRLGGSSVGAKSPGVNMFGPQGTASVNGSGFNTPGQATPSVSAGGVSSVQGTGGSSISQPAAPAAATKPESSSPFPLGSLGAKASIPAWQMAAANKNKPATDTPVNGTESNTPDEASGSS</sequence>
<feature type="compositionally biased region" description="Low complexity" evidence="11">
    <location>
        <begin position="60"/>
        <end position="81"/>
    </location>
</feature>
<feature type="compositionally biased region" description="Polar residues" evidence="11">
    <location>
        <begin position="352"/>
        <end position="374"/>
    </location>
</feature>
<evidence type="ECO:0000256" key="10">
    <source>
        <dbReference type="RuleBase" id="RU367032"/>
    </source>
</evidence>
<keyword evidence="6 10" id="KW-0576">Peroxisome</keyword>
<dbReference type="FunFam" id="1.10.10.10:FF:000489">
    <property type="entry name" value="Putative peroxisomal membrane anchor protein"/>
    <property type="match status" value="1"/>
</dbReference>
<dbReference type="InterPro" id="IPR036388">
    <property type="entry name" value="WH-like_DNA-bd_sf"/>
</dbReference>
<keyword evidence="2 10" id="KW-0813">Transport</keyword>
<feature type="compositionally biased region" description="Low complexity" evidence="11">
    <location>
        <begin position="294"/>
        <end position="328"/>
    </location>
</feature>
<dbReference type="OMA" id="YNQWQPP"/>
<evidence type="ECO:0000256" key="1">
    <source>
        <dbReference type="ARBA" id="ARBA00005443"/>
    </source>
</evidence>
<dbReference type="InParanoid" id="A0A165GRA5"/>
<feature type="region of interest" description="Disordered" evidence="11">
    <location>
        <begin position="47"/>
        <end position="101"/>
    </location>
</feature>
<evidence type="ECO:0000256" key="9">
    <source>
        <dbReference type="ARBA" id="ARBA00046271"/>
    </source>
</evidence>
<reference evidence="13 14" key="1">
    <citation type="journal article" date="2016" name="Fungal Biol.">
        <title>The genome of Xylona heveae provides a window into fungal endophytism.</title>
        <authorList>
            <person name="Gazis R."/>
            <person name="Kuo A."/>
            <person name="Riley R."/>
            <person name="LaButti K."/>
            <person name="Lipzen A."/>
            <person name="Lin J."/>
            <person name="Amirebrahimi M."/>
            <person name="Hesse C.N."/>
            <person name="Spatafora J.W."/>
            <person name="Henrissat B."/>
            <person name="Hainaut M."/>
            <person name="Grigoriev I.V."/>
            <person name="Hibbett D.S."/>
        </authorList>
    </citation>
    <scope>NUCLEOTIDE SEQUENCE [LARGE SCALE GENOMIC DNA]</scope>
    <source>
        <strain evidence="13 14">TC161</strain>
    </source>
</reference>
<comment type="subcellular location">
    <subcellularLocation>
        <location evidence="9 10">Peroxisome membrane</location>
    </subcellularLocation>
</comment>
<dbReference type="OrthoDB" id="5549158at2759"/>
<organism evidence="13 14">
    <name type="scientific">Xylona heveae (strain CBS 132557 / TC161)</name>
    <dbReference type="NCBI Taxonomy" id="1328760"/>
    <lineage>
        <taxon>Eukaryota</taxon>
        <taxon>Fungi</taxon>
        <taxon>Dikarya</taxon>
        <taxon>Ascomycota</taxon>
        <taxon>Pezizomycotina</taxon>
        <taxon>Xylonomycetes</taxon>
        <taxon>Xylonales</taxon>
        <taxon>Xylonaceae</taxon>
        <taxon>Xylona</taxon>
    </lineage>
</organism>
<accession>A0A165GRA5</accession>
<evidence type="ECO:0000313" key="14">
    <source>
        <dbReference type="Proteomes" id="UP000076632"/>
    </source>
</evidence>
<keyword evidence="3 10" id="KW-0653">Protein transport</keyword>
<evidence type="ECO:0000256" key="2">
    <source>
        <dbReference type="ARBA" id="ARBA00022448"/>
    </source>
</evidence>
<evidence type="ECO:0000313" key="13">
    <source>
        <dbReference type="EMBL" id="KZF22495.1"/>
    </source>
</evidence>
<dbReference type="Gene3D" id="1.10.10.10">
    <property type="entry name" value="Winged helix-like DNA-binding domain superfamily/Winged helix DNA-binding domain"/>
    <property type="match status" value="1"/>
</dbReference>
<evidence type="ECO:0000256" key="11">
    <source>
        <dbReference type="SAM" id="MobiDB-lite"/>
    </source>
</evidence>
<dbReference type="Proteomes" id="UP000076632">
    <property type="component" value="Unassembled WGS sequence"/>
</dbReference>
<dbReference type="RefSeq" id="XP_018188050.1">
    <property type="nucleotide sequence ID" value="XM_018332499.1"/>
</dbReference>
<dbReference type="InterPro" id="IPR006785">
    <property type="entry name" value="Pex14_N"/>
</dbReference>
<feature type="domain" description="Peroxisome membrane anchor protein Pex14p N-terminal" evidence="12">
    <location>
        <begin position="3"/>
        <end position="47"/>
    </location>
</feature>
<feature type="compositionally biased region" description="Polar residues" evidence="11">
    <location>
        <begin position="280"/>
        <end position="293"/>
    </location>
</feature>
<evidence type="ECO:0000256" key="5">
    <source>
        <dbReference type="ARBA" id="ARBA00023136"/>
    </source>
</evidence>
<evidence type="ECO:0000256" key="8">
    <source>
        <dbReference type="ARBA" id="ARBA00029691"/>
    </source>
</evidence>
<dbReference type="PANTHER" id="PTHR23058">
    <property type="entry name" value="PEROXISOMAL MEMBRANE PROTEIN PEX14"/>
    <property type="match status" value="1"/>
</dbReference>
<comment type="function">
    <text evidence="10">Component of the PEX13-PEX14 docking complex, a translocon channel that specifically mediates the import of peroxisomal cargo proteins bound to PEX5 receptor. The PEX13-PEX14 docking complex forms a large import pore which can be opened to a diameter of about 9 nm. Mechanistically, PEX5 receptor along with cargo proteins associates with the PEX14 subunit of the PEX13-PEX14 docking complex in the cytosol, leading to the insertion of the receptor into the organelle membrane with the concomitant translocation of the cargo into the peroxisome matrix.</text>
</comment>
<dbReference type="Pfam" id="PF04695">
    <property type="entry name" value="Pex14_N"/>
    <property type="match status" value="1"/>
</dbReference>
<feature type="region of interest" description="Disordered" evidence="11">
    <location>
        <begin position="280"/>
        <end position="374"/>
    </location>
</feature>
<evidence type="ECO:0000256" key="7">
    <source>
        <dbReference type="ARBA" id="ARBA00029502"/>
    </source>
</evidence>
<proteinExistence type="inferred from homology"/>
<evidence type="ECO:0000259" key="12">
    <source>
        <dbReference type="Pfam" id="PF04695"/>
    </source>
</evidence>
<comment type="similarity">
    <text evidence="1 10">Belongs to the peroxin-14 family.</text>
</comment>
<name>A0A165GRA5_XYLHT</name>
<protein>
    <recommendedName>
        <fullName evidence="7 10">Peroxisomal membrane protein PEX14</fullName>
    </recommendedName>
    <alternativeName>
        <fullName evidence="8 10">Peroxin-14</fullName>
    </alternativeName>
</protein>
<dbReference type="GO" id="GO:0005778">
    <property type="term" value="C:peroxisomal membrane"/>
    <property type="evidence" value="ECO:0007669"/>
    <property type="project" value="UniProtKB-SubCell"/>
</dbReference>
<dbReference type="InterPro" id="IPR025655">
    <property type="entry name" value="PEX14"/>
</dbReference>
<dbReference type="GO" id="GO:1990429">
    <property type="term" value="C:peroxisomal importomer complex"/>
    <property type="evidence" value="ECO:0007669"/>
    <property type="project" value="TreeGrafter"/>
</dbReference>
<dbReference type="GeneID" id="28897636"/>
<keyword evidence="4" id="KW-0811">Translocation</keyword>
<dbReference type="GO" id="GO:0005102">
    <property type="term" value="F:signaling receptor binding"/>
    <property type="evidence" value="ECO:0007669"/>
    <property type="project" value="TreeGrafter"/>
</dbReference>
<dbReference type="EMBL" id="KV407458">
    <property type="protein sequence ID" value="KZF22495.1"/>
    <property type="molecule type" value="Genomic_DNA"/>
</dbReference>
<dbReference type="PANTHER" id="PTHR23058:SF0">
    <property type="entry name" value="PEROXISOMAL MEMBRANE PROTEIN PEX14"/>
    <property type="match status" value="1"/>
</dbReference>
<gene>
    <name evidence="13" type="ORF">L228DRAFT_246797</name>
</gene>
<keyword evidence="14" id="KW-1185">Reference proteome</keyword>
<dbReference type="FunCoup" id="A0A165GRA5">
    <property type="interactions" value="61"/>
</dbReference>
<evidence type="ECO:0000256" key="6">
    <source>
        <dbReference type="ARBA" id="ARBA00023140"/>
    </source>
</evidence>
<evidence type="ECO:0000256" key="4">
    <source>
        <dbReference type="ARBA" id="ARBA00023010"/>
    </source>
</evidence>
<dbReference type="AlphaFoldDB" id="A0A165GRA5"/>
<evidence type="ECO:0000256" key="3">
    <source>
        <dbReference type="ARBA" id="ARBA00022927"/>
    </source>
</evidence>